<dbReference type="AlphaFoldDB" id="A0A0G1GIQ7"/>
<dbReference type="Proteomes" id="UP000034192">
    <property type="component" value="Unassembled WGS sequence"/>
</dbReference>
<feature type="transmembrane region" description="Helical" evidence="6">
    <location>
        <begin position="261"/>
        <end position="276"/>
    </location>
</feature>
<dbReference type="GO" id="GO:0005886">
    <property type="term" value="C:plasma membrane"/>
    <property type="evidence" value="ECO:0007669"/>
    <property type="project" value="UniProtKB-SubCell"/>
</dbReference>
<evidence type="ECO:0000313" key="8">
    <source>
        <dbReference type="EMBL" id="KKT34243.1"/>
    </source>
</evidence>
<evidence type="ECO:0000256" key="3">
    <source>
        <dbReference type="ARBA" id="ARBA00022692"/>
    </source>
</evidence>
<feature type="transmembrane region" description="Helical" evidence="6">
    <location>
        <begin position="23"/>
        <end position="40"/>
    </location>
</feature>
<dbReference type="Pfam" id="PF03772">
    <property type="entry name" value="Competence"/>
    <property type="match status" value="1"/>
</dbReference>
<evidence type="ECO:0000259" key="7">
    <source>
        <dbReference type="Pfam" id="PF03772"/>
    </source>
</evidence>
<proteinExistence type="predicted"/>
<feature type="transmembrane region" description="Helical" evidence="6">
    <location>
        <begin position="166"/>
        <end position="189"/>
    </location>
</feature>
<comment type="subcellular location">
    <subcellularLocation>
        <location evidence="1">Cell membrane</location>
        <topology evidence="1">Multi-pass membrane protein</topology>
    </subcellularLocation>
</comment>
<feature type="transmembrane region" description="Helical" evidence="6">
    <location>
        <begin position="297"/>
        <end position="314"/>
    </location>
</feature>
<feature type="transmembrane region" description="Helical" evidence="6">
    <location>
        <begin position="320"/>
        <end position="346"/>
    </location>
</feature>
<dbReference type="InterPro" id="IPR052159">
    <property type="entry name" value="Competence_DNA_uptake"/>
</dbReference>
<keyword evidence="3 6" id="KW-0812">Transmembrane</keyword>
<evidence type="ECO:0000256" key="2">
    <source>
        <dbReference type="ARBA" id="ARBA00022475"/>
    </source>
</evidence>
<dbReference type="PANTHER" id="PTHR30619:SF7">
    <property type="entry name" value="BETA-LACTAMASE DOMAIN PROTEIN"/>
    <property type="match status" value="1"/>
</dbReference>
<comment type="caution">
    <text evidence="8">The sequence shown here is derived from an EMBL/GenBank/DDBJ whole genome shotgun (WGS) entry which is preliminary data.</text>
</comment>
<protein>
    <submittedName>
        <fullName evidence="8">Competence protein ComEC</fullName>
    </submittedName>
</protein>
<dbReference type="PANTHER" id="PTHR30619">
    <property type="entry name" value="DNA INTERNALIZATION/COMPETENCE PROTEIN COMEC/REC2"/>
    <property type="match status" value="1"/>
</dbReference>
<evidence type="ECO:0000313" key="9">
    <source>
        <dbReference type="Proteomes" id="UP000034192"/>
    </source>
</evidence>
<reference evidence="8 9" key="1">
    <citation type="journal article" date="2015" name="Nature">
        <title>rRNA introns, odd ribosomes, and small enigmatic genomes across a large radiation of phyla.</title>
        <authorList>
            <person name="Brown C.T."/>
            <person name="Hug L.A."/>
            <person name="Thomas B.C."/>
            <person name="Sharon I."/>
            <person name="Castelle C.J."/>
            <person name="Singh A."/>
            <person name="Wilkins M.J."/>
            <person name="Williams K.H."/>
            <person name="Banfield J.F."/>
        </authorList>
    </citation>
    <scope>NUCLEOTIDE SEQUENCE [LARGE SCALE GENOMIC DNA]</scope>
</reference>
<name>A0A0G1GIQ7_9BACT</name>
<evidence type="ECO:0000256" key="5">
    <source>
        <dbReference type="ARBA" id="ARBA00023136"/>
    </source>
</evidence>
<accession>A0A0G1GIQ7</accession>
<keyword evidence="2" id="KW-1003">Cell membrane</keyword>
<dbReference type="NCBIfam" id="TIGR00360">
    <property type="entry name" value="ComEC_N-term"/>
    <property type="match status" value="1"/>
</dbReference>
<gene>
    <name evidence="8" type="ORF">UW21_C0003G0005</name>
</gene>
<keyword evidence="4 6" id="KW-1133">Transmembrane helix</keyword>
<keyword evidence="5 6" id="KW-0472">Membrane</keyword>
<dbReference type="InterPro" id="IPR004477">
    <property type="entry name" value="ComEC_N"/>
</dbReference>
<evidence type="ECO:0000256" key="6">
    <source>
        <dbReference type="SAM" id="Phobius"/>
    </source>
</evidence>
<dbReference type="EMBL" id="LCHL01000003">
    <property type="protein sequence ID" value="KKT34243.1"/>
    <property type="molecule type" value="Genomic_DNA"/>
</dbReference>
<organism evidence="8 9">
    <name type="scientific">Candidatus Woesebacteria bacterium GW2011_GWB1_44_11b</name>
    <dbReference type="NCBI Taxonomy" id="1618580"/>
    <lineage>
        <taxon>Bacteria</taxon>
        <taxon>Candidatus Woeseibacteriota</taxon>
    </lineage>
</organism>
<feature type="transmembrane region" description="Helical" evidence="6">
    <location>
        <begin position="195"/>
        <end position="216"/>
    </location>
</feature>
<feature type="transmembrane region" description="Helical" evidence="6">
    <location>
        <begin position="353"/>
        <end position="373"/>
    </location>
</feature>
<feature type="domain" description="ComEC/Rec2-related protein" evidence="7">
    <location>
        <begin position="143"/>
        <end position="367"/>
    </location>
</feature>
<evidence type="ECO:0000256" key="1">
    <source>
        <dbReference type="ARBA" id="ARBA00004651"/>
    </source>
</evidence>
<sequence length="375" mass="41550">MFTKPTRTDFPSIKDANFVCREFWLWILVIFLIIFRLYSVRPPYKDNDKIRLTARVSSEPLVFSDQQRITIERLKIYLPLYPEINYGDTVVVEGVVSGDKLKSPKLVKIFESQNFLFRVRNKIINFYKRSLPEPHSSLIAGVTLGSKSALPEKFWADLKKTGTAHVVVASGMNVTLVAGFLMGILVGILERKKAILAALAGVWVYALLAGFEAPIIRAAVMGSVAFSAQAFGKLSSASRALLISAAIMLLIYPFWIYDLGFILSFVATASLILFEAKVRRLIYFVPSIFKEGFSTSLAAQIGVAPIIFLAFGQFNPLSPLINALVLWTVPMMTVIGMLAGVIGVIFPILGRPILLLAYPMTLWFVTIIGMSIIGI</sequence>
<evidence type="ECO:0000256" key="4">
    <source>
        <dbReference type="ARBA" id="ARBA00022989"/>
    </source>
</evidence>